<organism evidence="4 5">
    <name type="scientific">Pseudovibrio japonicus</name>
    <dbReference type="NCBI Taxonomy" id="366534"/>
    <lineage>
        <taxon>Bacteria</taxon>
        <taxon>Pseudomonadati</taxon>
        <taxon>Pseudomonadota</taxon>
        <taxon>Alphaproteobacteria</taxon>
        <taxon>Hyphomicrobiales</taxon>
        <taxon>Stappiaceae</taxon>
        <taxon>Pseudovibrio</taxon>
    </lineage>
</organism>
<keyword evidence="1" id="KW-0808">Transferase</keyword>
<comment type="caution">
    <text evidence="4">The sequence shown here is derived from an EMBL/GenBank/DDBJ whole genome shotgun (WGS) entry which is preliminary data.</text>
</comment>
<evidence type="ECO:0000313" key="5">
    <source>
        <dbReference type="Proteomes" id="UP000637980"/>
    </source>
</evidence>
<evidence type="ECO:0000313" key="4">
    <source>
        <dbReference type="EMBL" id="GHB48269.1"/>
    </source>
</evidence>
<dbReference type="RefSeq" id="WP_189438769.1">
    <property type="nucleotide sequence ID" value="NZ_BMXE01000011.1"/>
</dbReference>
<dbReference type="Proteomes" id="UP000637980">
    <property type="component" value="Unassembled WGS sequence"/>
</dbReference>
<dbReference type="PANTHER" id="PTHR43877:SF5">
    <property type="entry name" value="BLL8307 PROTEIN"/>
    <property type="match status" value="1"/>
</dbReference>
<reference evidence="5" key="1">
    <citation type="journal article" date="2019" name="Int. J. Syst. Evol. Microbiol.">
        <title>The Global Catalogue of Microorganisms (GCM) 10K type strain sequencing project: providing services to taxonomists for standard genome sequencing and annotation.</title>
        <authorList>
            <consortium name="The Broad Institute Genomics Platform"/>
            <consortium name="The Broad Institute Genome Sequencing Center for Infectious Disease"/>
            <person name="Wu L."/>
            <person name="Ma J."/>
        </authorList>
    </citation>
    <scope>NUCLEOTIDE SEQUENCE [LARGE SCALE GENOMIC DNA]</scope>
    <source>
        <strain evidence="5">KCTC 12861</strain>
    </source>
</reference>
<sequence length="157" mass="17115">MSVSVGIEDPRQDDVVALVEQLTQTLLELTPAEACHHMSVKEMAGADTTVFVAREAGKAIACGALRLHSSDTGEVKRMFSLPETQGKGVGRRILQKIIAHAEEAGLTSLVLETGWNYEAAIRLYESSGFERCGPVLDYPEHPESVFYKKPLAAVLEM</sequence>
<evidence type="ECO:0000256" key="1">
    <source>
        <dbReference type="ARBA" id="ARBA00022679"/>
    </source>
</evidence>
<keyword evidence="2" id="KW-0012">Acyltransferase</keyword>
<dbReference type="Gene3D" id="3.40.630.30">
    <property type="match status" value="1"/>
</dbReference>
<gene>
    <name evidence="4" type="ORF">GCM10007094_41870</name>
</gene>
<dbReference type="InterPro" id="IPR000182">
    <property type="entry name" value="GNAT_dom"/>
</dbReference>
<dbReference type="PANTHER" id="PTHR43877">
    <property type="entry name" value="AMINOALKYLPHOSPHONATE N-ACETYLTRANSFERASE-RELATED-RELATED"/>
    <property type="match status" value="1"/>
</dbReference>
<dbReference type="InterPro" id="IPR050832">
    <property type="entry name" value="Bact_Acetyltransf"/>
</dbReference>
<protein>
    <submittedName>
        <fullName evidence="4">N-acetyltransferase</fullName>
    </submittedName>
</protein>
<evidence type="ECO:0000259" key="3">
    <source>
        <dbReference type="PROSITE" id="PS51186"/>
    </source>
</evidence>
<name>A0ABQ3EQC6_9HYPH</name>
<feature type="domain" description="N-acetyltransferase" evidence="3">
    <location>
        <begin position="5"/>
        <end position="152"/>
    </location>
</feature>
<dbReference type="SUPFAM" id="SSF55729">
    <property type="entry name" value="Acyl-CoA N-acyltransferases (Nat)"/>
    <property type="match status" value="1"/>
</dbReference>
<dbReference type="PROSITE" id="PS51186">
    <property type="entry name" value="GNAT"/>
    <property type="match status" value="1"/>
</dbReference>
<evidence type="ECO:0000256" key="2">
    <source>
        <dbReference type="ARBA" id="ARBA00023315"/>
    </source>
</evidence>
<dbReference type="Pfam" id="PF13508">
    <property type="entry name" value="Acetyltransf_7"/>
    <property type="match status" value="1"/>
</dbReference>
<dbReference type="CDD" id="cd04301">
    <property type="entry name" value="NAT_SF"/>
    <property type="match status" value="1"/>
</dbReference>
<dbReference type="InterPro" id="IPR016181">
    <property type="entry name" value="Acyl_CoA_acyltransferase"/>
</dbReference>
<accession>A0ABQ3EQC6</accession>
<dbReference type="EMBL" id="BMXE01000011">
    <property type="protein sequence ID" value="GHB48269.1"/>
    <property type="molecule type" value="Genomic_DNA"/>
</dbReference>
<keyword evidence="5" id="KW-1185">Reference proteome</keyword>
<proteinExistence type="predicted"/>